<feature type="region of interest" description="Disordered" evidence="2">
    <location>
        <begin position="351"/>
        <end position="398"/>
    </location>
</feature>
<sequence length="398" mass="46403">MKGKNYKSKRFKVVIRWFSTIVLMVFLGLSWNLPAFPQNINPQEEEVYEVLEELPPKVIKNLPQDINDQVAYFIKYFTKDKREVTERWLKRCSPYLPYFKTIFREYGVPEDLVYLAFIESGCNPFAISRAGAVGIWQFMEKTGRFYGLKIDYWVDERKDFIKSTHAAARYLKRLYDIFGDWRPAVASYNLGEGRLLRILRAKNFIDYWQLLNSGSLPLETAAYLPQWMAITFIIKNPQKYGFQPLEPKALEYEEMEVNGGVDLKVFAVAGQITYDLLLMMNAELRRQITPPGKPYLLKVPQDKKKEIQANLNRLKLKLIEKTTTDGTFYIVTLANSELSEKDLILENSTQNQSLSITRNKQPRKVSKKSKQIKSSKENSNKKKKAKSTSQHTKKSKKR</sequence>
<comment type="caution">
    <text evidence="5">The sequence shown here is derived from an EMBL/GenBank/DDBJ whole genome shotgun (WGS) entry which is preliminary data.</text>
</comment>
<dbReference type="InterPro" id="IPR008258">
    <property type="entry name" value="Transglycosylase_SLT_dom_1"/>
</dbReference>
<dbReference type="GO" id="GO:0008933">
    <property type="term" value="F:peptidoglycan lytic transglycosylase activity"/>
    <property type="evidence" value="ECO:0007669"/>
    <property type="project" value="InterPro"/>
</dbReference>
<evidence type="ECO:0000256" key="1">
    <source>
        <dbReference type="ARBA" id="ARBA00007734"/>
    </source>
</evidence>
<feature type="domain" description="Transglycosylase SLT" evidence="4">
    <location>
        <begin position="105"/>
        <end position="206"/>
    </location>
</feature>
<dbReference type="Proteomes" id="UP000257240">
    <property type="component" value="Unassembled WGS sequence"/>
</dbReference>
<evidence type="ECO:0000256" key="2">
    <source>
        <dbReference type="SAM" id="MobiDB-lite"/>
    </source>
</evidence>
<reference evidence="5 6" key="1">
    <citation type="journal article" date="2018" name="Nat. Biotechnol.">
        <title>A standardized bacterial taxonomy based on genome phylogeny substantially revises the tree of life.</title>
        <authorList>
            <person name="Parks D.H."/>
            <person name="Chuvochina M."/>
            <person name="Waite D.W."/>
            <person name="Rinke C."/>
            <person name="Skarshewski A."/>
            <person name="Chaumeil P.A."/>
            <person name="Hugenholtz P."/>
        </authorList>
    </citation>
    <scope>NUCLEOTIDE SEQUENCE [LARGE SCALE GENOMIC DNA]</scope>
    <source>
        <strain evidence="5">UBA12529</strain>
    </source>
</reference>
<accession>A0A101FHU9</accession>
<keyword evidence="3" id="KW-0472">Membrane</keyword>
<evidence type="ECO:0000259" key="4">
    <source>
        <dbReference type="Pfam" id="PF01464"/>
    </source>
</evidence>
<name>A0A101FHU9_9BACT</name>
<evidence type="ECO:0000256" key="3">
    <source>
        <dbReference type="SAM" id="Phobius"/>
    </source>
</evidence>
<dbReference type="AlphaFoldDB" id="A0A101FHU9"/>
<feature type="compositionally biased region" description="Basic residues" evidence="2">
    <location>
        <begin position="360"/>
        <end position="373"/>
    </location>
</feature>
<feature type="compositionally biased region" description="Basic residues" evidence="2">
    <location>
        <begin position="381"/>
        <end position="398"/>
    </location>
</feature>
<dbReference type="InterPro" id="IPR023346">
    <property type="entry name" value="Lysozyme-like_dom_sf"/>
</dbReference>
<dbReference type="Gene3D" id="1.10.530.10">
    <property type="match status" value="1"/>
</dbReference>
<dbReference type="PANTHER" id="PTHR37423">
    <property type="entry name" value="SOLUBLE LYTIC MUREIN TRANSGLYCOSYLASE-RELATED"/>
    <property type="match status" value="1"/>
</dbReference>
<keyword evidence="3" id="KW-0812">Transmembrane</keyword>
<dbReference type="InterPro" id="IPR000189">
    <property type="entry name" value="Transglyc_AS"/>
</dbReference>
<dbReference type="PROSITE" id="PS00922">
    <property type="entry name" value="TRANSGLYCOSYLASE"/>
    <property type="match status" value="1"/>
</dbReference>
<dbReference type="SUPFAM" id="SSF53955">
    <property type="entry name" value="Lysozyme-like"/>
    <property type="match status" value="1"/>
</dbReference>
<organism evidence="5 6">
    <name type="scientific">Thermodesulfobacterium commune</name>
    <dbReference type="NCBI Taxonomy" id="1741"/>
    <lineage>
        <taxon>Bacteria</taxon>
        <taxon>Pseudomonadati</taxon>
        <taxon>Thermodesulfobacteriota</taxon>
        <taxon>Thermodesulfobacteria</taxon>
        <taxon>Thermodesulfobacteriales</taxon>
        <taxon>Thermodesulfobacteriaceae</taxon>
        <taxon>Thermodesulfobacterium</taxon>
    </lineage>
</organism>
<comment type="similarity">
    <text evidence="1">Belongs to the transglycosylase Slt family.</text>
</comment>
<proteinExistence type="inferred from homology"/>
<dbReference type="PANTHER" id="PTHR37423:SF2">
    <property type="entry name" value="MEMBRANE-BOUND LYTIC MUREIN TRANSGLYCOSYLASE C"/>
    <property type="match status" value="1"/>
</dbReference>
<dbReference type="CDD" id="cd16894">
    <property type="entry name" value="MltD-like"/>
    <property type="match status" value="1"/>
</dbReference>
<dbReference type="Pfam" id="PF01464">
    <property type="entry name" value="SLT"/>
    <property type="match status" value="1"/>
</dbReference>
<keyword evidence="3" id="KW-1133">Transmembrane helix</keyword>
<dbReference type="RefSeq" id="WP_051754465.1">
    <property type="nucleotide sequence ID" value="NZ_DAINLL010000021.1"/>
</dbReference>
<dbReference type="GO" id="GO:0016020">
    <property type="term" value="C:membrane"/>
    <property type="evidence" value="ECO:0007669"/>
    <property type="project" value="InterPro"/>
</dbReference>
<protein>
    <recommendedName>
        <fullName evidence="4">Transglycosylase SLT domain-containing protein</fullName>
    </recommendedName>
</protein>
<feature type="transmembrane region" description="Helical" evidence="3">
    <location>
        <begin position="14"/>
        <end position="33"/>
    </location>
</feature>
<evidence type="ECO:0000313" key="5">
    <source>
        <dbReference type="EMBL" id="HAA84003.1"/>
    </source>
</evidence>
<dbReference type="GO" id="GO:0000270">
    <property type="term" value="P:peptidoglycan metabolic process"/>
    <property type="evidence" value="ECO:0007669"/>
    <property type="project" value="InterPro"/>
</dbReference>
<gene>
    <name evidence="5" type="ORF">DCE01_04390</name>
</gene>
<evidence type="ECO:0000313" key="6">
    <source>
        <dbReference type="Proteomes" id="UP000257240"/>
    </source>
</evidence>
<dbReference type="EMBL" id="DLVE01000057">
    <property type="protein sequence ID" value="HAA84003.1"/>
    <property type="molecule type" value="Genomic_DNA"/>
</dbReference>